<proteinExistence type="inferred from homology"/>
<dbReference type="AlphaFoldDB" id="A0A2S7U6H0"/>
<dbReference type="GO" id="GO:0005886">
    <property type="term" value="C:plasma membrane"/>
    <property type="evidence" value="ECO:0007669"/>
    <property type="project" value="UniProtKB-SubCell"/>
</dbReference>
<evidence type="ECO:0000256" key="4">
    <source>
        <dbReference type="ARBA" id="ARBA00022679"/>
    </source>
</evidence>
<feature type="transmembrane region" description="Helical" evidence="8">
    <location>
        <begin position="241"/>
        <end position="260"/>
    </location>
</feature>
<comment type="function">
    <text evidence="8">Conversion of 1,4-dihydroxy-2-naphthoate (DHNA) to demethylmenaquinone (DMK).</text>
</comment>
<evidence type="ECO:0000313" key="11">
    <source>
        <dbReference type="Proteomes" id="UP000239907"/>
    </source>
</evidence>
<keyword evidence="3 8" id="KW-1003">Cell membrane</keyword>
<dbReference type="HAMAP" id="MF_01937">
    <property type="entry name" value="MenA_1"/>
    <property type="match status" value="1"/>
</dbReference>
<dbReference type="PANTHER" id="PTHR13929:SF0">
    <property type="entry name" value="UBIA PRENYLTRANSFERASE DOMAIN-CONTAINING PROTEIN 1"/>
    <property type="match status" value="1"/>
</dbReference>
<dbReference type="InterPro" id="IPR026046">
    <property type="entry name" value="UBIAD1"/>
</dbReference>
<gene>
    <name evidence="8" type="primary">menA</name>
    <name evidence="10" type="ORF">BSZ32_16780</name>
</gene>
<dbReference type="Gene3D" id="1.10.357.140">
    <property type="entry name" value="UbiA prenyltransferase"/>
    <property type="match status" value="1"/>
</dbReference>
<dbReference type="CDD" id="cd13962">
    <property type="entry name" value="PT_UbiA_UBIAD1"/>
    <property type="match status" value="1"/>
</dbReference>
<evidence type="ECO:0000313" key="10">
    <source>
        <dbReference type="EMBL" id="PQJ29974.1"/>
    </source>
</evidence>
<dbReference type="InterPro" id="IPR000537">
    <property type="entry name" value="UbiA_prenyltransferase"/>
</dbReference>
<keyword evidence="5 8" id="KW-0812">Transmembrane</keyword>
<comment type="pathway">
    <text evidence="8">Quinol/quinone metabolism; menaquinone biosynthesis; menaquinol from 1,4-dihydroxy-2-naphthoate: step 1/2.</text>
</comment>
<dbReference type="InterPro" id="IPR004657">
    <property type="entry name" value="MenA"/>
</dbReference>
<dbReference type="EC" id="2.5.1.74" evidence="8 9"/>
<dbReference type="PANTHER" id="PTHR13929">
    <property type="entry name" value="1,4-DIHYDROXY-2-NAPHTHOATE OCTAPRENYLTRANSFERASE"/>
    <property type="match status" value="1"/>
</dbReference>
<feature type="transmembrane region" description="Helical" evidence="8">
    <location>
        <begin position="215"/>
        <end position="235"/>
    </location>
</feature>
<feature type="transmembrane region" description="Helical" evidence="8">
    <location>
        <begin position="92"/>
        <end position="110"/>
    </location>
</feature>
<dbReference type="OrthoDB" id="9767568at2"/>
<sequence length="293" mass="31837">MNSTLKSCILAARPKTLPAAIVPVWLGCMLAWKLEGEFDGWLALCTLMGAVWIQIGTNFFNDAIDNDKGADTERRLGPVRATASGLLSRGQVYGAALGCLLVAAVFGWFLFQARGWSMVAIGLPSLYLCYGYTGGPVPLAYRGLGEIFVILFFGVIAVMGTIFVQLGRWPIEGLLLGIQLGLLSAVLISINNLRDREEDAGNSKNTLAVKLGECWGKRVVAIEIFGAFFLSLAWLCMSQMSLWLGSSMFIILGVRIWGNVREEPPSAKYNKFLALGGIQLILFAILFTLACVI</sequence>
<feature type="transmembrane region" description="Helical" evidence="8">
    <location>
        <begin position="173"/>
        <end position="194"/>
    </location>
</feature>
<comment type="subcellular location">
    <subcellularLocation>
        <location evidence="8">Cell membrane</location>
        <topology evidence="8">Multi-pass membrane protein</topology>
    </subcellularLocation>
    <subcellularLocation>
        <location evidence="1">Membrane</location>
        <topology evidence="1">Multi-pass membrane protein</topology>
    </subcellularLocation>
</comment>
<keyword evidence="7 8" id="KW-0472">Membrane</keyword>
<accession>A0A2S7U6H0</accession>
<keyword evidence="6 8" id="KW-1133">Transmembrane helix</keyword>
<evidence type="ECO:0000256" key="3">
    <source>
        <dbReference type="ARBA" id="ARBA00022475"/>
    </source>
</evidence>
<dbReference type="EMBL" id="MQWA01000001">
    <property type="protein sequence ID" value="PQJ29974.1"/>
    <property type="molecule type" value="Genomic_DNA"/>
</dbReference>
<dbReference type="GO" id="GO:0009234">
    <property type="term" value="P:menaquinone biosynthetic process"/>
    <property type="evidence" value="ECO:0007669"/>
    <property type="project" value="UniProtKB-UniRule"/>
</dbReference>
<dbReference type="GO" id="GO:0046428">
    <property type="term" value="F:1,4-dihydroxy-2-naphthoate polyprenyltransferase activity"/>
    <property type="evidence" value="ECO:0007669"/>
    <property type="project" value="UniProtKB-UniRule"/>
</dbReference>
<dbReference type="PROSITE" id="PS51257">
    <property type="entry name" value="PROKAR_LIPOPROTEIN"/>
    <property type="match status" value="1"/>
</dbReference>
<dbReference type="Proteomes" id="UP000239907">
    <property type="component" value="Unassembled WGS sequence"/>
</dbReference>
<comment type="similarity">
    <text evidence="8">Belongs to the MenA family. Type 1 subfamily.</text>
</comment>
<dbReference type="UniPathway" id="UPA00079">
    <property type="reaction ID" value="UER00168"/>
</dbReference>
<dbReference type="PIRSF" id="PIRSF005355">
    <property type="entry name" value="UBIAD1"/>
    <property type="match status" value="1"/>
</dbReference>
<reference evidence="10 11" key="1">
    <citation type="submission" date="2016-12" db="EMBL/GenBank/DDBJ databases">
        <title>Study of bacterial adaptation to deep sea.</title>
        <authorList>
            <person name="Song J."/>
            <person name="Yoshizawa S."/>
            <person name="Kogure K."/>
        </authorList>
    </citation>
    <scope>NUCLEOTIDE SEQUENCE [LARGE SCALE GENOMIC DNA]</scope>
    <source>
        <strain evidence="10 11">SAORIC-165</strain>
    </source>
</reference>
<comment type="caution">
    <text evidence="10">The sequence shown here is derived from an EMBL/GenBank/DDBJ whole genome shotgun (WGS) entry which is preliminary data.</text>
</comment>
<dbReference type="GO" id="GO:0042371">
    <property type="term" value="P:vitamin K biosynthetic process"/>
    <property type="evidence" value="ECO:0007669"/>
    <property type="project" value="TreeGrafter"/>
</dbReference>
<dbReference type="InterPro" id="IPR044878">
    <property type="entry name" value="UbiA_sf"/>
</dbReference>
<evidence type="ECO:0000256" key="2">
    <source>
        <dbReference type="ARBA" id="ARBA00022428"/>
    </source>
</evidence>
<evidence type="ECO:0000256" key="1">
    <source>
        <dbReference type="ARBA" id="ARBA00004141"/>
    </source>
</evidence>
<feature type="transmembrane region" description="Helical" evidence="8">
    <location>
        <begin position="272"/>
        <end position="290"/>
    </location>
</feature>
<keyword evidence="11" id="KW-1185">Reference proteome</keyword>
<evidence type="ECO:0000256" key="7">
    <source>
        <dbReference type="ARBA" id="ARBA00023136"/>
    </source>
</evidence>
<name>A0A2S7U6H0_9BACT</name>
<dbReference type="Pfam" id="PF01040">
    <property type="entry name" value="UbiA"/>
    <property type="match status" value="1"/>
</dbReference>
<evidence type="ECO:0000256" key="8">
    <source>
        <dbReference type="HAMAP-Rule" id="MF_01937"/>
    </source>
</evidence>
<dbReference type="Gene3D" id="1.20.120.1780">
    <property type="entry name" value="UbiA prenyltransferase"/>
    <property type="match status" value="1"/>
</dbReference>
<protein>
    <recommendedName>
        <fullName evidence="8 9">1,4-dihydroxy-2-naphthoate octaprenyltransferase</fullName>
        <shortName evidence="8">DHNA-octaprenyltransferase</shortName>
        <ecNumber evidence="8 9">2.5.1.74</ecNumber>
    </recommendedName>
</protein>
<comment type="catalytic activity">
    <reaction evidence="8">
        <text>an all-trans-polyprenyl diphosphate + 1,4-dihydroxy-2-naphthoate + H(+) = a 2-demethylmenaquinol + CO2 + diphosphate</text>
        <dbReference type="Rhea" id="RHEA:26478"/>
        <dbReference type="Rhea" id="RHEA-COMP:9563"/>
        <dbReference type="Rhea" id="RHEA-COMP:9564"/>
        <dbReference type="ChEBI" id="CHEBI:11173"/>
        <dbReference type="ChEBI" id="CHEBI:15378"/>
        <dbReference type="ChEBI" id="CHEBI:16526"/>
        <dbReference type="ChEBI" id="CHEBI:33019"/>
        <dbReference type="ChEBI" id="CHEBI:55437"/>
        <dbReference type="ChEBI" id="CHEBI:58914"/>
        <dbReference type="EC" id="2.5.1.74"/>
    </reaction>
</comment>
<keyword evidence="2 8" id="KW-0474">Menaquinone biosynthesis</keyword>
<evidence type="ECO:0000256" key="5">
    <source>
        <dbReference type="ARBA" id="ARBA00022692"/>
    </source>
</evidence>
<organism evidence="10 11">
    <name type="scientific">Rubritalea profundi</name>
    <dbReference type="NCBI Taxonomy" id="1658618"/>
    <lineage>
        <taxon>Bacteria</taxon>
        <taxon>Pseudomonadati</taxon>
        <taxon>Verrucomicrobiota</taxon>
        <taxon>Verrucomicrobiia</taxon>
        <taxon>Verrucomicrobiales</taxon>
        <taxon>Rubritaleaceae</taxon>
        <taxon>Rubritalea</taxon>
    </lineage>
</organism>
<dbReference type="RefSeq" id="WP_105044487.1">
    <property type="nucleotide sequence ID" value="NZ_MQWA01000001.1"/>
</dbReference>
<dbReference type="NCBIfam" id="TIGR00751">
    <property type="entry name" value="menA"/>
    <property type="match status" value="1"/>
</dbReference>
<feature type="transmembrane region" description="Helical" evidence="8">
    <location>
        <begin position="147"/>
        <end position="167"/>
    </location>
</feature>
<evidence type="ECO:0000256" key="9">
    <source>
        <dbReference type="NCBIfam" id="TIGR00751"/>
    </source>
</evidence>
<feature type="transmembrane region" description="Helical" evidence="8">
    <location>
        <begin position="116"/>
        <end position="135"/>
    </location>
</feature>
<keyword evidence="4 8" id="KW-0808">Transferase</keyword>
<evidence type="ECO:0000256" key="6">
    <source>
        <dbReference type="ARBA" id="ARBA00022989"/>
    </source>
</evidence>